<dbReference type="GO" id="GO:0016787">
    <property type="term" value="F:hydrolase activity"/>
    <property type="evidence" value="ECO:0007669"/>
    <property type="project" value="UniProtKB-KW"/>
</dbReference>
<evidence type="ECO:0000259" key="2">
    <source>
        <dbReference type="SMART" id="SM00943"/>
    </source>
</evidence>
<dbReference type="InterPro" id="IPR051620">
    <property type="entry name" value="ORF904-like_C"/>
</dbReference>
<accession>A0A4R4VWA2</accession>
<dbReference type="SMART" id="SM00943">
    <property type="entry name" value="Prim-Pol"/>
    <property type="match status" value="1"/>
</dbReference>
<sequence length="335" mass="35470">MTTNLTIASWLAAQGMYVFPLRPGSKRPFANCPHCKAGHAAPAACRCLTAEQPCHGLLAASTARELIRRWWARTPGAGVGIATGPSGMVVLDLDRKPKPPAPAAHDVPSPVGDGLEALDALTITAGAPWPTTLTVSTPSGGRHLYFRAPAGLEVPSDATGRVGHQIDVRALGGYVLAPGTSTTTPPEDVAGSYTRISATAEIAELPSWLRSRVMPPATPAPAAPNLTAARPGDHAPGYWQRVWEGQLSKVETEPGERWRLVYAAARRLANLATHDTAPWTATDAIDALTAAALRRRERTGKPLEPAAARRNAIRGWERGTHDDPESLHGLGNRIA</sequence>
<dbReference type="InterPro" id="IPR015330">
    <property type="entry name" value="DNA_primase/pol_bifunc_N"/>
</dbReference>
<dbReference type="SUPFAM" id="SSF56747">
    <property type="entry name" value="Prim-pol domain"/>
    <property type="match status" value="1"/>
</dbReference>
<keyword evidence="1" id="KW-0378">Hydrolase</keyword>
<evidence type="ECO:0000256" key="1">
    <source>
        <dbReference type="ARBA" id="ARBA00022801"/>
    </source>
</evidence>
<dbReference type="EMBL" id="SMKS01000006">
    <property type="protein sequence ID" value="TDD08587.1"/>
    <property type="molecule type" value="Genomic_DNA"/>
</dbReference>
<dbReference type="RefSeq" id="WP_132672977.1">
    <property type="nucleotide sequence ID" value="NZ_SMKS01000006.1"/>
</dbReference>
<keyword evidence="4" id="KW-1185">Reference proteome</keyword>
<proteinExistence type="predicted"/>
<evidence type="ECO:0000313" key="3">
    <source>
        <dbReference type="EMBL" id="TDD08587.1"/>
    </source>
</evidence>
<dbReference type="Proteomes" id="UP000295674">
    <property type="component" value="Unassembled WGS sequence"/>
</dbReference>
<comment type="caution">
    <text evidence="3">The sequence shown here is derived from an EMBL/GenBank/DDBJ whole genome shotgun (WGS) entry which is preliminary data.</text>
</comment>
<dbReference type="PANTHER" id="PTHR35372:SF2">
    <property type="entry name" value="SF3 HELICASE DOMAIN-CONTAINING PROTEIN"/>
    <property type="match status" value="1"/>
</dbReference>
<reference evidence="3 4" key="1">
    <citation type="submission" date="2019-03" db="EMBL/GenBank/DDBJ databases">
        <title>Draft genome sequences of novel Actinobacteria.</title>
        <authorList>
            <person name="Sahin N."/>
            <person name="Ay H."/>
            <person name="Saygin H."/>
        </authorList>
    </citation>
    <scope>NUCLEOTIDE SEQUENCE [LARGE SCALE GENOMIC DNA]</scope>
    <source>
        <strain evidence="3 4">16K309</strain>
    </source>
</reference>
<dbReference type="AlphaFoldDB" id="A0A4R4VWA2"/>
<evidence type="ECO:0000313" key="4">
    <source>
        <dbReference type="Proteomes" id="UP000295674"/>
    </source>
</evidence>
<organism evidence="3 4">
    <name type="scientific">Saccharopolyspora terrae</name>
    <dbReference type="NCBI Taxonomy" id="2530384"/>
    <lineage>
        <taxon>Bacteria</taxon>
        <taxon>Bacillati</taxon>
        <taxon>Actinomycetota</taxon>
        <taxon>Actinomycetes</taxon>
        <taxon>Pseudonocardiales</taxon>
        <taxon>Pseudonocardiaceae</taxon>
        <taxon>Saccharopolyspora</taxon>
    </lineage>
</organism>
<feature type="domain" description="DNA primase/polymerase bifunctional N-terminal" evidence="2">
    <location>
        <begin position="8"/>
        <end position="209"/>
    </location>
</feature>
<name>A0A4R4VWA2_9PSEU</name>
<gene>
    <name evidence="3" type="ORF">E1181_06455</name>
</gene>
<dbReference type="PANTHER" id="PTHR35372">
    <property type="entry name" value="ATP BINDING PROTEIN-RELATED"/>
    <property type="match status" value="1"/>
</dbReference>
<dbReference type="CDD" id="cd04859">
    <property type="entry name" value="Prim_Pol"/>
    <property type="match status" value="1"/>
</dbReference>
<dbReference type="OrthoDB" id="3218228at2"/>
<dbReference type="Pfam" id="PF09250">
    <property type="entry name" value="Prim-Pol"/>
    <property type="match status" value="1"/>
</dbReference>
<protein>
    <submittedName>
        <fullName evidence="3">Bifunctional DNA primase/polymerase</fullName>
    </submittedName>
</protein>